<evidence type="ECO:0000256" key="1">
    <source>
        <dbReference type="SAM" id="SignalP"/>
    </source>
</evidence>
<evidence type="ECO:0000313" key="4">
    <source>
        <dbReference type="Proteomes" id="UP000626370"/>
    </source>
</evidence>
<keyword evidence="4" id="KW-1185">Reference proteome</keyword>
<dbReference type="EMBL" id="BNAH01000009">
    <property type="protein sequence ID" value="GHE93999.1"/>
    <property type="molecule type" value="Genomic_DNA"/>
</dbReference>
<feature type="domain" description="DUF4097" evidence="2">
    <location>
        <begin position="35"/>
        <end position="312"/>
    </location>
</feature>
<evidence type="ECO:0000313" key="3">
    <source>
        <dbReference type="EMBL" id="GHE93999.1"/>
    </source>
</evidence>
<gene>
    <name evidence="3" type="ORF">GCM10011501_24320</name>
</gene>
<accession>A0ABQ3IWP2</accession>
<name>A0ABQ3IWP2_9GAMM</name>
<organism evidence="3 4">
    <name type="scientific">Thalassotalea profundi</name>
    <dbReference type="NCBI Taxonomy" id="2036687"/>
    <lineage>
        <taxon>Bacteria</taxon>
        <taxon>Pseudomonadati</taxon>
        <taxon>Pseudomonadota</taxon>
        <taxon>Gammaproteobacteria</taxon>
        <taxon>Alteromonadales</taxon>
        <taxon>Colwelliaceae</taxon>
        <taxon>Thalassotalea</taxon>
    </lineage>
</organism>
<feature type="signal peptide" evidence="1">
    <location>
        <begin position="1"/>
        <end position="21"/>
    </location>
</feature>
<dbReference type="Pfam" id="PF13349">
    <property type="entry name" value="DUF4097"/>
    <property type="match status" value="1"/>
</dbReference>
<evidence type="ECO:0000259" key="2">
    <source>
        <dbReference type="Pfam" id="PF13349"/>
    </source>
</evidence>
<reference evidence="4" key="1">
    <citation type="journal article" date="2019" name="Int. J. Syst. Evol. Microbiol.">
        <title>The Global Catalogue of Microorganisms (GCM) 10K type strain sequencing project: providing services to taxonomists for standard genome sequencing and annotation.</title>
        <authorList>
            <consortium name="The Broad Institute Genomics Platform"/>
            <consortium name="The Broad Institute Genome Sequencing Center for Infectious Disease"/>
            <person name="Wu L."/>
            <person name="Ma J."/>
        </authorList>
    </citation>
    <scope>NUCLEOTIDE SEQUENCE [LARGE SCALE GENOMIC DNA]</scope>
    <source>
        <strain evidence="4">CGMCC 1.15922</strain>
    </source>
</reference>
<dbReference type="InterPro" id="IPR025164">
    <property type="entry name" value="Toastrack_DUF4097"/>
</dbReference>
<protein>
    <recommendedName>
        <fullName evidence="2">DUF4097 domain-containing protein</fullName>
    </recommendedName>
</protein>
<sequence>MSNVIKLVLLLMALVSTISYAGDSVNKTLALNGASKVVIENQRGKVNIIESNDENVSVQGELDDKAQAFIFEHSGATIIIKVEMPNNQRSWRNDNGSNLTIKIPNHVRVSFSGVSSDVNIEGFKQGVDIKTVSGEITASHLNNIIDINSISGDIESKALSGKIQISTVSGDLEDKNSSGRVFIKSVSGGVRSKSNASEILVETVSGDIDLKLAAVDELDISTVSGDNQTYLSLNENGSVKLSSVSGDFDIKFANNIEANFRLKTNAGGSIENMLTLDKAERGKYTPNEKLNFTTGNGNGSVKATTVSGDIKLSKL</sequence>
<proteinExistence type="predicted"/>
<feature type="chain" id="PRO_5045394529" description="DUF4097 domain-containing protein" evidence="1">
    <location>
        <begin position="22"/>
        <end position="315"/>
    </location>
</feature>
<keyword evidence="1" id="KW-0732">Signal</keyword>
<dbReference type="RefSeq" id="WP_189378527.1">
    <property type="nucleotide sequence ID" value="NZ_BNAH01000009.1"/>
</dbReference>
<comment type="caution">
    <text evidence="3">The sequence shown here is derived from an EMBL/GenBank/DDBJ whole genome shotgun (WGS) entry which is preliminary data.</text>
</comment>
<dbReference type="Proteomes" id="UP000626370">
    <property type="component" value="Unassembled WGS sequence"/>
</dbReference>